<dbReference type="SUPFAM" id="SSF56436">
    <property type="entry name" value="C-type lectin-like"/>
    <property type="match status" value="1"/>
</dbReference>
<name>A0A7R8ZMQ1_9CRUS</name>
<dbReference type="CDD" id="cd00037">
    <property type="entry name" value="CLECT"/>
    <property type="match status" value="1"/>
</dbReference>
<dbReference type="InterPro" id="IPR001304">
    <property type="entry name" value="C-type_lectin-like"/>
</dbReference>
<dbReference type="EMBL" id="OB662617">
    <property type="protein sequence ID" value="CAD7230328.1"/>
    <property type="molecule type" value="Genomic_DNA"/>
</dbReference>
<sequence length="225" mass="25310">MKTVDFFILLWMTLILLNLFWTSVNGYCRTSSAKTVAHNESCFYVLTYADNGNRDWTWREAEVHCQTNYNGHIAKFDSDLLEKARSISTGPFWLGPHIMSRSDECVAPDYCWDIPSEFWEPGHPHNNDGWQKCIRTYLGNGVNGSLASLACEAIQNYGVICEVDAIPKYATDSSPTLSLRCWFGTPQVVHGQPPPPTMGDDDFDPFLTGSLPQVSVADYLRSSHT</sequence>
<dbReference type="PROSITE" id="PS50041">
    <property type="entry name" value="C_TYPE_LECTIN_2"/>
    <property type="match status" value="1"/>
</dbReference>
<dbReference type="AlphaFoldDB" id="A0A7R8ZMQ1"/>
<protein>
    <submittedName>
        <fullName evidence="1">Uncharacterized protein</fullName>
    </submittedName>
</protein>
<dbReference type="InterPro" id="IPR016186">
    <property type="entry name" value="C-type_lectin-like/link_sf"/>
</dbReference>
<reference evidence="1" key="1">
    <citation type="submission" date="2020-11" db="EMBL/GenBank/DDBJ databases">
        <authorList>
            <person name="Tran Van P."/>
        </authorList>
    </citation>
    <scope>NUCLEOTIDE SEQUENCE</scope>
</reference>
<proteinExistence type="predicted"/>
<organism evidence="1">
    <name type="scientific">Cyprideis torosa</name>
    <dbReference type="NCBI Taxonomy" id="163714"/>
    <lineage>
        <taxon>Eukaryota</taxon>
        <taxon>Metazoa</taxon>
        <taxon>Ecdysozoa</taxon>
        <taxon>Arthropoda</taxon>
        <taxon>Crustacea</taxon>
        <taxon>Oligostraca</taxon>
        <taxon>Ostracoda</taxon>
        <taxon>Podocopa</taxon>
        <taxon>Podocopida</taxon>
        <taxon>Cytherocopina</taxon>
        <taxon>Cytheroidea</taxon>
        <taxon>Cytherideidae</taxon>
        <taxon>Cyprideis</taxon>
    </lineage>
</organism>
<dbReference type="Gene3D" id="3.10.100.10">
    <property type="entry name" value="Mannose-Binding Protein A, subunit A"/>
    <property type="match status" value="1"/>
</dbReference>
<accession>A0A7R8ZMQ1</accession>
<gene>
    <name evidence="1" type="ORF">CTOB1V02_LOCUS8189</name>
</gene>
<evidence type="ECO:0000313" key="1">
    <source>
        <dbReference type="EMBL" id="CAD7230328.1"/>
    </source>
</evidence>
<dbReference type="InterPro" id="IPR016187">
    <property type="entry name" value="CTDL_fold"/>
</dbReference>